<dbReference type="GO" id="GO:0004175">
    <property type="term" value="F:endopeptidase activity"/>
    <property type="evidence" value="ECO:0007669"/>
    <property type="project" value="UniProtKB-ARBA"/>
</dbReference>
<feature type="transmembrane region" description="Helical" evidence="1">
    <location>
        <begin position="101"/>
        <end position="119"/>
    </location>
</feature>
<dbReference type="EMBL" id="BBLT01000012">
    <property type="protein sequence ID" value="GAL87289.1"/>
    <property type="molecule type" value="Genomic_DNA"/>
</dbReference>
<dbReference type="eggNOG" id="ENOG502ZAAA">
    <property type="taxonomic scope" value="Bacteria"/>
</dbReference>
<evidence type="ECO:0000313" key="3">
    <source>
        <dbReference type="EMBL" id="GAL87289.1"/>
    </source>
</evidence>
<dbReference type="GO" id="GO:0080120">
    <property type="term" value="P:CAAX-box protein maturation"/>
    <property type="evidence" value="ECO:0007669"/>
    <property type="project" value="UniProtKB-ARBA"/>
</dbReference>
<feature type="domain" description="CAAX prenyl protease 2/Lysostaphin resistance protein A-like" evidence="2">
    <location>
        <begin position="86"/>
        <end position="192"/>
    </location>
</feature>
<name>A0A098LLD9_9BACT</name>
<feature type="transmembrane region" description="Helical" evidence="1">
    <location>
        <begin position="126"/>
        <end position="145"/>
    </location>
</feature>
<keyword evidence="1" id="KW-0812">Transmembrane</keyword>
<dbReference type="Proteomes" id="UP000030185">
    <property type="component" value="Unassembled WGS sequence"/>
</dbReference>
<accession>A0A098LLD9</accession>
<sequence>MLINPAVLVLIATTIGTILYDKVNLSVPLFEKLFDKRGTSSFSLKGIIVEGIVLGVLAGIAILAVAYFFKPYLPQVLLDSSDNARLNLITKLLYGGVTEELLCRFGLMTLFVWVLYKIFKSLNAAVFWSANFLSAVLFAVGHLPMVFQLVTDVSFPVYAYVILGNSIGGLLFGYAYWKRGLESAFMAHAFTHLTMVGVNLVFS</sequence>
<keyword evidence="1" id="KW-1133">Transmembrane helix</keyword>
<gene>
    <name evidence="3" type="ORF">MYP_4519</name>
</gene>
<dbReference type="Pfam" id="PF02517">
    <property type="entry name" value="Rce1-like"/>
    <property type="match status" value="1"/>
</dbReference>
<proteinExistence type="predicted"/>
<dbReference type="AlphaFoldDB" id="A0A098LLD9"/>
<keyword evidence="1" id="KW-0472">Membrane</keyword>
<protein>
    <recommendedName>
        <fullName evidence="2">CAAX prenyl protease 2/Lysostaphin resistance protein A-like domain-containing protein</fullName>
    </recommendedName>
</protein>
<evidence type="ECO:0000256" key="1">
    <source>
        <dbReference type="SAM" id="Phobius"/>
    </source>
</evidence>
<dbReference type="InterPro" id="IPR003675">
    <property type="entry name" value="Rce1/LyrA-like_dom"/>
</dbReference>
<keyword evidence="4" id="KW-1185">Reference proteome</keyword>
<reference evidence="3 4" key="1">
    <citation type="submission" date="2014-09" db="EMBL/GenBank/DDBJ databases">
        <title>Sporocytophaga myxococcoides PG-01 genome sequencing.</title>
        <authorList>
            <person name="Liu L."/>
            <person name="Gao P.J."/>
            <person name="Chen G.J."/>
            <person name="Wang L.S."/>
        </authorList>
    </citation>
    <scope>NUCLEOTIDE SEQUENCE [LARGE SCALE GENOMIC DNA]</scope>
    <source>
        <strain evidence="3 4">PG-01</strain>
    </source>
</reference>
<organism evidence="3 4">
    <name type="scientific">Sporocytophaga myxococcoides</name>
    <dbReference type="NCBI Taxonomy" id="153721"/>
    <lineage>
        <taxon>Bacteria</taxon>
        <taxon>Pseudomonadati</taxon>
        <taxon>Bacteroidota</taxon>
        <taxon>Cytophagia</taxon>
        <taxon>Cytophagales</taxon>
        <taxon>Cytophagaceae</taxon>
        <taxon>Sporocytophaga</taxon>
    </lineage>
</organism>
<comment type="caution">
    <text evidence="3">The sequence shown here is derived from an EMBL/GenBank/DDBJ whole genome shotgun (WGS) entry which is preliminary data.</text>
</comment>
<feature type="transmembrane region" description="Helical" evidence="1">
    <location>
        <begin position="157"/>
        <end position="177"/>
    </location>
</feature>
<feature type="transmembrane region" description="Helical" evidence="1">
    <location>
        <begin position="46"/>
        <end position="69"/>
    </location>
</feature>
<feature type="transmembrane region" description="Helical" evidence="1">
    <location>
        <begin position="184"/>
        <end position="202"/>
    </location>
</feature>
<evidence type="ECO:0000259" key="2">
    <source>
        <dbReference type="Pfam" id="PF02517"/>
    </source>
</evidence>
<feature type="transmembrane region" description="Helical" evidence="1">
    <location>
        <begin position="6"/>
        <end position="25"/>
    </location>
</feature>
<evidence type="ECO:0000313" key="4">
    <source>
        <dbReference type="Proteomes" id="UP000030185"/>
    </source>
</evidence>
<dbReference type="STRING" id="153721.MYP_4519"/>